<feature type="domain" description="MurNAc-LAA" evidence="3">
    <location>
        <begin position="101"/>
        <end position="235"/>
    </location>
</feature>
<reference evidence="4" key="1">
    <citation type="submission" date="2020-10" db="EMBL/GenBank/DDBJ databases">
        <authorList>
            <person name="Gilroy R."/>
        </authorList>
    </citation>
    <scope>NUCLEOTIDE SEQUENCE</scope>
    <source>
        <strain evidence="4">6919</strain>
    </source>
</reference>
<gene>
    <name evidence="4" type="ORF">IAB88_03715</name>
</gene>
<sequence length="855" mass="93673">MKLYNLLSKGFIAAALCAMSLPCTPVNAAEIEGWGDFKLFLDPGHSARENQGLWGYSEAEKTVRVALAIKEYLTTYTDMPAECIMLCREDDNTVVDLEERSDMANAWGADFFYSIHSDAAADVNTTLTMYGGWKKDGEIIEKTPNGGKAYGEILNPNLTGVMRITTRGNYADRCYYDPSPATHANQYPYLSVNRRSNMASLLSEGGYHTIASQQQLNINDDYKRLEGFAAFRSILEYHGLECPVQTFLAGIITNSENNVPINGVTVTADGKTYTTDTWESVFNKYTNNPDLIHNGFYLFEGIEANKEVEVTFAAEGYDPVTKTVTIKSDPDGLANDNVTWLDVEMTSNAPAKVESISIDDLTSVSPVYPIVLTFSRNMDRASVEEGFSIDNDGKVELSWDNDYTLNLDISELVPNTKYTIRIDGSVAKNSQTGQLLDGNGDGTAGDDYVLEITMAEPDLTPASVVSTDPASDGEVVYNLRPVIRIEYNEPLNWNEDTYADFVTVKDKEGNTYSGSLTHAVVGERSVLHYYFDEDLPLDKCFLVTVKEGLADLSGNLSDEYNFRFLSEYRDITSQETVLALDDVSGFWAPDGSGSSAGLTQDANSIETSSITASKDSSGSLQLNYSFDPMDTGGAWMIREYYNAGASTVHETVDGILSFWVYGDGSNNKVSVRVRANSSTGGIKYRDPETVLDFRGWKHVVWDMANDPYSAFTGEDELNGIWRIDSFFLTHLNTDNTPDVPQQAWEGVLLFDNLEFNRFDESAVRTASINDIELPQGGVGQLGADAITVIRSGSVLKVAAGENIVAVDVYSISGVNVISVAPQSTDAEISIDALVGGVYVAKIATGNAVKTLKFVK</sequence>
<dbReference type="GO" id="GO:0009253">
    <property type="term" value="P:peptidoglycan catabolic process"/>
    <property type="evidence" value="ECO:0007669"/>
    <property type="project" value="InterPro"/>
</dbReference>
<evidence type="ECO:0000256" key="2">
    <source>
        <dbReference type="SAM" id="SignalP"/>
    </source>
</evidence>
<dbReference type="Gene3D" id="2.60.40.1120">
    <property type="entry name" value="Carboxypeptidase-like, regulatory domain"/>
    <property type="match status" value="1"/>
</dbReference>
<dbReference type="SUPFAM" id="SSF53187">
    <property type="entry name" value="Zn-dependent exopeptidases"/>
    <property type="match status" value="1"/>
</dbReference>
<evidence type="ECO:0000313" key="5">
    <source>
        <dbReference type="Proteomes" id="UP000823598"/>
    </source>
</evidence>
<dbReference type="InterPro" id="IPR008969">
    <property type="entry name" value="CarboxyPept-like_regulatory"/>
</dbReference>
<dbReference type="CDD" id="cd02696">
    <property type="entry name" value="MurNAc-LAA"/>
    <property type="match status" value="1"/>
</dbReference>
<reference evidence="4" key="2">
    <citation type="journal article" date="2021" name="PeerJ">
        <title>Extensive microbial diversity within the chicken gut microbiome revealed by metagenomics and culture.</title>
        <authorList>
            <person name="Gilroy R."/>
            <person name="Ravi A."/>
            <person name="Getino M."/>
            <person name="Pursley I."/>
            <person name="Horton D.L."/>
            <person name="Alikhan N.F."/>
            <person name="Baker D."/>
            <person name="Gharbi K."/>
            <person name="Hall N."/>
            <person name="Watson M."/>
            <person name="Adriaenssens E.M."/>
            <person name="Foster-Nyarko E."/>
            <person name="Jarju S."/>
            <person name="Secka A."/>
            <person name="Antonio M."/>
            <person name="Oren A."/>
            <person name="Chaudhuri R.R."/>
            <person name="La Ragione R."/>
            <person name="Hildebrand F."/>
            <person name="Pallen M.J."/>
        </authorList>
    </citation>
    <scope>NUCLEOTIDE SEQUENCE</scope>
    <source>
        <strain evidence="4">6919</strain>
    </source>
</reference>
<dbReference type="Pfam" id="PF01520">
    <property type="entry name" value="Amidase_3"/>
    <property type="match status" value="1"/>
</dbReference>
<dbReference type="GO" id="GO:0008745">
    <property type="term" value="F:N-acetylmuramoyl-L-alanine amidase activity"/>
    <property type="evidence" value="ECO:0007669"/>
    <property type="project" value="InterPro"/>
</dbReference>
<evidence type="ECO:0000256" key="1">
    <source>
        <dbReference type="ARBA" id="ARBA00022729"/>
    </source>
</evidence>
<dbReference type="EMBL" id="JADIMC010000043">
    <property type="protein sequence ID" value="MBO8476081.1"/>
    <property type="molecule type" value="Genomic_DNA"/>
</dbReference>
<organism evidence="4 5">
    <name type="scientific">Candidatus Limisoma faecipullorum</name>
    <dbReference type="NCBI Taxonomy" id="2840854"/>
    <lineage>
        <taxon>Bacteria</taxon>
        <taxon>Pseudomonadati</taxon>
        <taxon>Bacteroidota</taxon>
        <taxon>Bacteroidia</taxon>
        <taxon>Bacteroidales</taxon>
        <taxon>Candidatus Limisoma</taxon>
    </lineage>
</organism>
<dbReference type="InterPro" id="IPR032812">
    <property type="entry name" value="SbsA_Ig"/>
</dbReference>
<dbReference type="Pfam" id="PF13205">
    <property type="entry name" value="Big_5"/>
    <property type="match status" value="2"/>
</dbReference>
<dbReference type="NCBIfam" id="TIGR04183">
    <property type="entry name" value="Por_Secre_tail"/>
    <property type="match status" value="1"/>
</dbReference>
<proteinExistence type="predicted"/>
<dbReference type="Gene3D" id="3.40.630.40">
    <property type="entry name" value="Zn-dependent exopeptidases"/>
    <property type="match status" value="1"/>
</dbReference>
<dbReference type="Gene3D" id="2.60.40.3710">
    <property type="match status" value="1"/>
</dbReference>
<dbReference type="Proteomes" id="UP000823598">
    <property type="component" value="Unassembled WGS sequence"/>
</dbReference>
<keyword evidence="1 2" id="KW-0732">Signal</keyword>
<accession>A0A9D9IQP1</accession>
<protein>
    <submittedName>
        <fullName evidence="4">N-acetylmuramoyl-L-alanine amidase</fullName>
    </submittedName>
</protein>
<dbReference type="AlphaFoldDB" id="A0A9D9IQP1"/>
<evidence type="ECO:0000259" key="3">
    <source>
        <dbReference type="SMART" id="SM00646"/>
    </source>
</evidence>
<evidence type="ECO:0000313" key="4">
    <source>
        <dbReference type="EMBL" id="MBO8476081.1"/>
    </source>
</evidence>
<dbReference type="SUPFAM" id="SSF49464">
    <property type="entry name" value="Carboxypeptidase regulatory domain-like"/>
    <property type="match status" value="1"/>
</dbReference>
<feature type="signal peptide" evidence="2">
    <location>
        <begin position="1"/>
        <end position="28"/>
    </location>
</feature>
<comment type="caution">
    <text evidence="4">The sequence shown here is derived from an EMBL/GenBank/DDBJ whole genome shotgun (WGS) entry which is preliminary data.</text>
</comment>
<feature type="chain" id="PRO_5039264741" evidence="2">
    <location>
        <begin position="29"/>
        <end position="855"/>
    </location>
</feature>
<dbReference type="SMART" id="SM00646">
    <property type="entry name" value="Ami_3"/>
    <property type="match status" value="1"/>
</dbReference>
<name>A0A9D9IQP1_9BACT</name>
<dbReference type="InterPro" id="IPR002508">
    <property type="entry name" value="MurNAc-LAA_cat"/>
</dbReference>
<dbReference type="InterPro" id="IPR026444">
    <property type="entry name" value="Secre_tail"/>
</dbReference>
<dbReference type="Gene3D" id="2.60.120.430">
    <property type="entry name" value="Galactose-binding lectin"/>
    <property type="match status" value="1"/>
</dbReference>